<dbReference type="AlphaFoldDB" id="A0A9W4TN96"/>
<dbReference type="Pfam" id="PF03692">
    <property type="entry name" value="CxxCxxCC"/>
    <property type="match status" value="1"/>
</dbReference>
<reference evidence="2" key="1">
    <citation type="submission" date="2022-10" db="EMBL/GenBank/DDBJ databases">
        <authorList>
            <person name="Botero Cardona J."/>
        </authorList>
    </citation>
    <scope>NUCLEOTIDE SEQUENCE</scope>
    <source>
        <strain evidence="2">LMG 31819</strain>
        <strain evidence="3">R-53529</strain>
    </source>
</reference>
<dbReference type="Proteomes" id="UP001154255">
    <property type="component" value="Unassembled WGS sequence"/>
</dbReference>
<comment type="caution">
    <text evidence="2">The sequence shown here is derived from an EMBL/GenBank/DDBJ whole genome shotgun (WGS) entry which is preliminary data.</text>
</comment>
<name>A0A9W4TN96_9PROT</name>
<keyword evidence="5" id="KW-1185">Reference proteome</keyword>
<comment type="similarity">
    <text evidence="1">Belongs to the UPF0260 family.</text>
</comment>
<evidence type="ECO:0000313" key="5">
    <source>
        <dbReference type="Proteomes" id="UP001154259"/>
    </source>
</evidence>
<evidence type="ECO:0000313" key="4">
    <source>
        <dbReference type="Proteomes" id="UP001154255"/>
    </source>
</evidence>
<proteinExistence type="inferred from homology"/>
<dbReference type="HAMAP" id="MF_00676">
    <property type="entry name" value="UPF0260"/>
    <property type="match status" value="1"/>
</dbReference>
<dbReference type="PIRSF" id="PIRSF006173">
    <property type="entry name" value="UCP006173"/>
    <property type="match status" value="1"/>
</dbReference>
<evidence type="ECO:0000313" key="3">
    <source>
        <dbReference type="EMBL" id="CAI3942285.1"/>
    </source>
</evidence>
<gene>
    <name evidence="3" type="ORF">R53529_LOCUS1190</name>
    <name evidence="2" type="ORF">R53530_LOCUS1244</name>
</gene>
<dbReference type="EMBL" id="CAMXCS010000002">
    <property type="protein sequence ID" value="CAI3942285.1"/>
    <property type="molecule type" value="Genomic_DNA"/>
</dbReference>
<evidence type="ECO:0000256" key="1">
    <source>
        <dbReference type="HAMAP-Rule" id="MF_00676"/>
    </source>
</evidence>
<sequence length="153" mass="17724">MVKDQQNNDNYWEILTLEQMDEAQWEALCDRCGRCCLNKLRDEDTNEIAYTNVACRLLDAQTGQCSDYCRRLKRVPDCIQLTKEMVAEIDWLPPTCAYRLVSEGKNLPEWHYLRSGSFDTVYQAGISVKGRVISERDAGDLEDYIVDWPAEES</sequence>
<dbReference type="InterPro" id="IPR005358">
    <property type="entry name" value="Puta_zinc/iron-chelating_dom"/>
</dbReference>
<accession>A0A9W4TN96</accession>
<protein>
    <recommendedName>
        <fullName evidence="1">UPF0260 protein R53529_LOCUS1190</fullName>
    </recommendedName>
</protein>
<dbReference type="EMBL" id="CAMXCM010000002">
    <property type="protein sequence ID" value="CAI3941199.1"/>
    <property type="molecule type" value="Genomic_DNA"/>
</dbReference>
<dbReference type="PANTHER" id="PTHR37421">
    <property type="entry name" value="UPF0260 PROTEIN YCGN"/>
    <property type="match status" value="1"/>
</dbReference>
<dbReference type="RefSeq" id="WP_271789628.1">
    <property type="nucleotide sequence ID" value="NZ_CAMXCJ010000003.1"/>
</dbReference>
<dbReference type="NCBIfam" id="NF003507">
    <property type="entry name" value="PRK05170.2-5"/>
    <property type="match status" value="1"/>
</dbReference>
<organism evidence="2 4">
    <name type="scientific">Commensalibacter communis</name>
    <dbReference type="NCBI Taxonomy" id="2972786"/>
    <lineage>
        <taxon>Bacteria</taxon>
        <taxon>Pseudomonadati</taxon>
        <taxon>Pseudomonadota</taxon>
        <taxon>Alphaproteobacteria</taxon>
        <taxon>Acetobacterales</taxon>
        <taxon>Acetobacteraceae</taxon>
    </lineage>
</organism>
<dbReference type="Proteomes" id="UP001154259">
    <property type="component" value="Unassembled WGS sequence"/>
</dbReference>
<dbReference type="InterPro" id="IPR008228">
    <property type="entry name" value="UCP006173"/>
</dbReference>
<dbReference type="PANTHER" id="PTHR37421:SF1">
    <property type="entry name" value="UPF0260 PROTEIN YCGN"/>
    <property type="match status" value="1"/>
</dbReference>
<dbReference type="NCBIfam" id="NF003501">
    <property type="entry name" value="PRK05170.1-5"/>
    <property type="match status" value="1"/>
</dbReference>
<evidence type="ECO:0000313" key="2">
    <source>
        <dbReference type="EMBL" id="CAI3941199.1"/>
    </source>
</evidence>